<dbReference type="InterPro" id="IPR052965">
    <property type="entry name" value="Pigment-catalase-like"/>
</dbReference>
<dbReference type="InParanoid" id="A0A1Y2G549"/>
<dbReference type="InterPro" id="IPR009078">
    <property type="entry name" value="Ferritin-like_SF"/>
</dbReference>
<evidence type="ECO:0000256" key="1">
    <source>
        <dbReference type="SAM" id="SignalP"/>
    </source>
</evidence>
<reference evidence="2 3" key="1">
    <citation type="submission" date="2016-07" db="EMBL/GenBank/DDBJ databases">
        <title>Pervasive Adenine N6-methylation of Active Genes in Fungi.</title>
        <authorList>
            <consortium name="DOE Joint Genome Institute"/>
            <person name="Mondo S.J."/>
            <person name="Dannebaum R.O."/>
            <person name="Kuo R.C."/>
            <person name="Labutti K."/>
            <person name="Haridas S."/>
            <person name="Kuo A."/>
            <person name="Salamov A."/>
            <person name="Ahrendt S.R."/>
            <person name="Lipzen A."/>
            <person name="Sullivan W."/>
            <person name="Andreopoulos W.B."/>
            <person name="Clum A."/>
            <person name="Lindquist E."/>
            <person name="Daum C."/>
            <person name="Ramamoorthy G.K."/>
            <person name="Gryganskyi A."/>
            <person name="Culley D."/>
            <person name="Magnuson J.K."/>
            <person name="James T.Y."/>
            <person name="O'Malley M.A."/>
            <person name="Stajich J.E."/>
            <person name="Spatafora J.W."/>
            <person name="Visel A."/>
            <person name="Grigoriev I.V."/>
        </authorList>
    </citation>
    <scope>NUCLEOTIDE SEQUENCE [LARGE SCALE GENOMIC DNA]</scope>
    <source>
        <strain evidence="2 3">62-1032</strain>
    </source>
</reference>
<keyword evidence="3" id="KW-1185">Reference proteome</keyword>
<dbReference type="Gene3D" id="1.20.1260.10">
    <property type="match status" value="1"/>
</dbReference>
<dbReference type="PANTHER" id="PTHR31694:SF26">
    <property type="entry name" value="OS05G0151100 PROTEIN"/>
    <property type="match status" value="1"/>
</dbReference>
<dbReference type="CDD" id="cd00657">
    <property type="entry name" value="Ferritin_like"/>
    <property type="match status" value="1"/>
</dbReference>
<comment type="caution">
    <text evidence="2">The sequence shown here is derived from an EMBL/GenBank/DDBJ whole genome shotgun (WGS) entry which is preliminary data.</text>
</comment>
<dbReference type="EMBL" id="MCGR01000001">
    <property type="protein sequence ID" value="ORY92477.1"/>
    <property type="molecule type" value="Genomic_DNA"/>
</dbReference>
<dbReference type="Pfam" id="PF13668">
    <property type="entry name" value="Ferritin_2"/>
    <property type="match status" value="1"/>
</dbReference>
<dbReference type="OrthoDB" id="1001765at2759"/>
<feature type="chain" id="PRO_5011988250" evidence="1">
    <location>
        <begin position="18"/>
        <end position="300"/>
    </location>
</feature>
<dbReference type="AlphaFoldDB" id="A0A1Y2G549"/>
<protein>
    <submittedName>
        <fullName evidence="2">Ferritin-like domain-domain-containing protein</fullName>
    </submittedName>
</protein>
<evidence type="ECO:0000313" key="3">
    <source>
        <dbReference type="Proteomes" id="UP000193467"/>
    </source>
</evidence>
<dbReference type="PANTHER" id="PTHR31694">
    <property type="entry name" value="DESICCATION-LIKE PROTEIN"/>
    <property type="match status" value="1"/>
</dbReference>
<dbReference type="InterPro" id="IPR012347">
    <property type="entry name" value="Ferritin-like"/>
</dbReference>
<evidence type="ECO:0000313" key="2">
    <source>
        <dbReference type="EMBL" id="ORY92477.1"/>
    </source>
</evidence>
<accession>A0A1Y2G549</accession>
<feature type="signal peptide" evidence="1">
    <location>
        <begin position="1"/>
        <end position="17"/>
    </location>
</feature>
<gene>
    <name evidence="2" type="ORF">BCR35DRAFT_285843</name>
</gene>
<proteinExistence type="predicted"/>
<dbReference type="Proteomes" id="UP000193467">
    <property type="component" value="Unassembled WGS sequence"/>
</dbReference>
<organism evidence="2 3">
    <name type="scientific">Leucosporidium creatinivorum</name>
    <dbReference type="NCBI Taxonomy" id="106004"/>
    <lineage>
        <taxon>Eukaryota</taxon>
        <taxon>Fungi</taxon>
        <taxon>Dikarya</taxon>
        <taxon>Basidiomycota</taxon>
        <taxon>Pucciniomycotina</taxon>
        <taxon>Microbotryomycetes</taxon>
        <taxon>Leucosporidiales</taxon>
        <taxon>Leucosporidium</taxon>
    </lineage>
</organism>
<sequence length="300" mass="31272">MRTGILATLATASLVAAAPLAKRNNTAPAKENIDAVVLNFALTLEHLEAAFYKKGLETFSADDFASADFPDWVRYRLSEISSHESAHVKFLTGALEAAGAKAAAACTYDFSLATSPAAFIAVAQQLEGVGVSAYAGAAKLITNPDYLTYAADVLAVEARHSAWIRGGAQNGDSFPQAFDTNLGINEVYTLAAQFIKECPSDNPALPVKAFPTLKASALSEDGKVTLSYDGDVSGKFALFLMATGQTAVAVGSDGSVAVPEGMYGQQYVILASSNATLSDDIVVAGPAIVEVPFQATEVPY</sequence>
<keyword evidence="1" id="KW-0732">Signal</keyword>
<name>A0A1Y2G549_9BASI</name>
<dbReference type="SUPFAM" id="SSF47240">
    <property type="entry name" value="Ferritin-like"/>
    <property type="match status" value="1"/>
</dbReference>
<dbReference type="STRING" id="106004.A0A1Y2G549"/>